<sequence>MAWGCWRGGRSHELLPQEGDMEEEDGEGSHREAALSAWRHRCLVGRLMPLGLASLFLLGAATVCVLFHARYLPGLSAVAHVRSQLHTAVGSQPLTDFSAAWQLAPFCNASIAIRQVRHAVAFDLEPHWKVACQKINPPPGNFFTSHWAGQDTCWAWVKKVGCYESVGTLSWRDGQKKAALGGFAPEPSAQLMSGLRSPDICEHSELGVLSATPSLEESRAAAKWFRDNVGVYIINLDRDVKRLKDANRMFRRLNLTFTRIPGVDLSEPGGLDLAYRDGLVPSGFSFSLAQMRANSSYQGMGGILGTAGCAAAHLNAMREVVEDLQPARGEPSAKPLALILEDDVVLRDDFAVKLRRLLHTEAPCDWEALSLRSMCPYGTCISPHLTRVEPDGNEPADRCRHGVNYGFLAMLYQVRRLSDVRTRLAKTVWDDERPRCLDVDVALASISDQVAYYAVPAMQRPGFVTLRDETSSRFALNSETTLSPSTTLASTATSTTATLSAHFPAAPFRTEQNQLPLLVLGDGHYTIHRDGSQGLVSEAHGE</sequence>
<reference evidence="3" key="1">
    <citation type="submission" date="2021-01" db="EMBL/GenBank/DDBJ databases">
        <authorList>
            <person name="Corre E."/>
            <person name="Pelletier E."/>
            <person name="Niang G."/>
            <person name="Scheremetjew M."/>
            <person name="Finn R."/>
            <person name="Kale V."/>
            <person name="Holt S."/>
            <person name="Cochrane G."/>
            <person name="Meng A."/>
            <person name="Brown T."/>
            <person name="Cohen L."/>
        </authorList>
    </citation>
    <scope>NUCLEOTIDE SEQUENCE</scope>
    <source>
        <strain evidence="3">CCMP3105</strain>
    </source>
</reference>
<keyword evidence="1" id="KW-0472">Membrane</keyword>
<dbReference type="InterPro" id="IPR002654">
    <property type="entry name" value="Glyco_trans_25"/>
</dbReference>
<dbReference type="Pfam" id="PF01755">
    <property type="entry name" value="Glyco_transf_25"/>
    <property type="match status" value="1"/>
</dbReference>
<dbReference type="AlphaFoldDB" id="A0A7S4R271"/>
<gene>
    <name evidence="3" type="ORF">AMON00008_LOCUS29184</name>
</gene>
<evidence type="ECO:0000259" key="2">
    <source>
        <dbReference type="Pfam" id="PF01755"/>
    </source>
</evidence>
<keyword evidence="1" id="KW-0812">Transmembrane</keyword>
<protein>
    <recommendedName>
        <fullName evidence="2">Glycosyl transferase family 25 domain-containing protein</fullName>
    </recommendedName>
</protein>
<keyword evidence="1" id="KW-1133">Transmembrane helix</keyword>
<accession>A0A7S4R271</accession>
<evidence type="ECO:0000313" key="3">
    <source>
        <dbReference type="EMBL" id="CAE4601358.1"/>
    </source>
</evidence>
<dbReference type="CDD" id="cd06532">
    <property type="entry name" value="Glyco_transf_25"/>
    <property type="match status" value="1"/>
</dbReference>
<organism evidence="3">
    <name type="scientific">Alexandrium monilatum</name>
    <dbReference type="NCBI Taxonomy" id="311494"/>
    <lineage>
        <taxon>Eukaryota</taxon>
        <taxon>Sar</taxon>
        <taxon>Alveolata</taxon>
        <taxon>Dinophyceae</taxon>
        <taxon>Gonyaulacales</taxon>
        <taxon>Pyrocystaceae</taxon>
        <taxon>Alexandrium</taxon>
    </lineage>
</organism>
<evidence type="ECO:0000256" key="1">
    <source>
        <dbReference type="SAM" id="Phobius"/>
    </source>
</evidence>
<feature type="transmembrane region" description="Helical" evidence="1">
    <location>
        <begin position="47"/>
        <end position="69"/>
    </location>
</feature>
<feature type="domain" description="Glycosyl transferase family 25" evidence="2">
    <location>
        <begin position="231"/>
        <end position="362"/>
    </location>
</feature>
<name>A0A7S4R271_9DINO</name>
<dbReference type="EMBL" id="HBNR01042000">
    <property type="protein sequence ID" value="CAE4601358.1"/>
    <property type="molecule type" value="Transcribed_RNA"/>
</dbReference>
<proteinExistence type="predicted"/>